<dbReference type="PANTHER" id="PTHR47926:SF433">
    <property type="entry name" value="PENTATRICOPEPTIDE REPEAT-CONTAINING PROTEIN"/>
    <property type="match status" value="1"/>
</dbReference>
<dbReference type="GO" id="GO:0009451">
    <property type="term" value="P:RNA modification"/>
    <property type="evidence" value="ECO:0007669"/>
    <property type="project" value="InterPro"/>
</dbReference>
<reference evidence="3 4" key="1">
    <citation type="submission" date="2020-10" db="EMBL/GenBank/DDBJ databases">
        <title>The Coptis chinensis genome and diversification of protoberbering-type alkaloids.</title>
        <authorList>
            <person name="Wang B."/>
            <person name="Shu S."/>
            <person name="Song C."/>
            <person name="Liu Y."/>
        </authorList>
    </citation>
    <scope>NUCLEOTIDE SEQUENCE [LARGE SCALE GENOMIC DNA]</scope>
    <source>
        <strain evidence="3">HL-2020</strain>
        <tissue evidence="3">Leaf</tissue>
    </source>
</reference>
<dbReference type="InterPro" id="IPR002885">
    <property type="entry name" value="PPR_rpt"/>
</dbReference>
<evidence type="ECO:0000256" key="1">
    <source>
        <dbReference type="ARBA" id="ARBA00022737"/>
    </source>
</evidence>
<evidence type="ECO:0000313" key="4">
    <source>
        <dbReference type="Proteomes" id="UP000631114"/>
    </source>
</evidence>
<dbReference type="AlphaFoldDB" id="A0A835HBN0"/>
<comment type="caution">
    <text evidence="3">The sequence shown here is derived from an EMBL/GenBank/DDBJ whole genome shotgun (WGS) entry which is preliminary data.</text>
</comment>
<dbReference type="GO" id="GO:0003723">
    <property type="term" value="F:RNA binding"/>
    <property type="evidence" value="ECO:0007669"/>
    <property type="project" value="InterPro"/>
</dbReference>
<evidence type="ECO:0000313" key="3">
    <source>
        <dbReference type="EMBL" id="KAF9595332.1"/>
    </source>
</evidence>
<dbReference type="EMBL" id="JADFTS010000008">
    <property type="protein sequence ID" value="KAF9595332.1"/>
    <property type="molecule type" value="Genomic_DNA"/>
</dbReference>
<protein>
    <recommendedName>
        <fullName evidence="5">Pentatricopeptide repeat-containing protein</fullName>
    </recommendedName>
</protein>
<dbReference type="InterPro" id="IPR046848">
    <property type="entry name" value="E_motif"/>
</dbReference>
<dbReference type="PROSITE" id="PS51375">
    <property type="entry name" value="PPR"/>
    <property type="match status" value="2"/>
</dbReference>
<feature type="repeat" description="PPR" evidence="2">
    <location>
        <begin position="1"/>
        <end position="32"/>
    </location>
</feature>
<evidence type="ECO:0000256" key="2">
    <source>
        <dbReference type="PROSITE-ProRule" id="PRU00708"/>
    </source>
</evidence>
<evidence type="ECO:0008006" key="5">
    <source>
        <dbReference type="Google" id="ProtNLM"/>
    </source>
</evidence>
<keyword evidence="1" id="KW-0677">Repeat</keyword>
<dbReference type="FunFam" id="1.25.40.10:FF:000031">
    <property type="entry name" value="Pentatricopeptide repeat-containing protein mitochondrial"/>
    <property type="match status" value="1"/>
</dbReference>
<accession>A0A835HBN0</accession>
<dbReference type="Pfam" id="PF01535">
    <property type="entry name" value="PPR"/>
    <property type="match status" value="4"/>
</dbReference>
<dbReference type="PANTHER" id="PTHR47926">
    <property type="entry name" value="PENTATRICOPEPTIDE REPEAT-CONTAINING PROTEIN"/>
    <property type="match status" value="1"/>
</dbReference>
<dbReference type="OrthoDB" id="1886324at2759"/>
<dbReference type="Proteomes" id="UP000631114">
    <property type="component" value="Unassembled WGS sequence"/>
</dbReference>
<dbReference type="Pfam" id="PF20431">
    <property type="entry name" value="E_motif"/>
    <property type="match status" value="1"/>
</dbReference>
<feature type="repeat" description="PPR" evidence="2">
    <location>
        <begin position="101"/>
        <end position="135"/>
    </location>
</feature>
<name>A0A835HBN0_9MAGN</name>
<dbReference type="InterPro" id="IPR011990">
    <property type="entry name" value="TPR-like_helical_dom_sf"/>
</dbReference>
<dbReference type="NCBIfam" id="TIGR00756">
    <property type="entry name" value="PPR"/>
    <property type="match status" value="3"/>
</dbReference>
<gene>
    <name evidence="3" type="ORF">IFM89_039045</name>
</gene>
<sequence length="347" mass="39195">MGSSLIDMYAQNGENEEALELFCHLKRESIWPTHYTFGNVLNACANLLGKQAHTHVLKHGIRFVSGPESDIFVGNSLVNMYTKCGSIEDGYRVFGSMSEHDQVSWNAMIVGYAQNGKGNEVLALFSRMLRSGERPDHVMMIGVLSACSHAGMVEEGWRYFYSMRQEHGLVPSKDHYTCMVDLLGRAGCIREAKMFIESMPMEADTVLWGSLLASCKVHGNLEMGTHVAEKLLELDPSNSGPYVLGVLLSNMYAELKQWGQVARVRTLMRRRGVVKQPGCSWIEINNQVHVFMVKDKNHPQRKEVYKLLNILAAQMKRTRYVLDVGHPESKTYKEPMEMDIREGCIAE</sequence>
<dbReference type="Gene3D" id="1.25.40.10">
    <property type="entry name" value="Tetratricopeptide repeat domain"/>
    <property type="match status" value="2"/>
</dbReference>
<dbReference type="InterPro" id="IPR046960">
    <property type="entry name" value="PPR_At4g14850-like_plant"/>
</dbReference>
<dbReference type="Pfam" id="PF13041">
    <property type="entry name" value="PPR_2"/>
    <property type="match status" value="1"/>
</dbReference>
<keyword evidence="4" id="KW-1185">Reference proteome</keyword>
<proteinExistence type="predicted"/>
<dbReference type="FunFam" id="1.25.40.10:FF:000366">
    <property type="entry name" value="Pentatricopeptide (PPR) repeat-containing protein"/>
    <property type="match status" value="1"/>
</dbReference>
<organism evidence="3 4">
    <name type="scientific">Coptis chinensis</name>
    <dbReference type="NCBI Taxonomy" id="261450"/>
    <lineage>
        <taxon>Eukaryota</taxon>
        <taxon>Viridiplantae</taxon>
        <taxon>Streptophyta</taxon>
        <taxon>Embryophyta</taxon>
        <taxon>Tracheophyta</taxon>
        <taxon>Spermatophyta</taxon>
        <taxon>Magnoliopsida</taxon>
        <taxon>Ranunculales</taxon>
        <taxon>Ranunculaceae</taxon>
        <taxon>Coptidoideae</taxon>
        <taxon>Coptis</taxon>
    </lineage>
</organism>